<dbReference type="Pfam" id="PF08863">
    <property type="entry name" value="YolD"/>
    <property type="match status" value="1"/>
</dbReference>
<dbReference type="EMBL" id="FTOC01000002">
    <property type="protein sequence ID" value="SIS41027.1"/>
    <property type="molecule type" value="Genomic_DNA"/>
</dbReference>
<evidence type="ECO:0000313" key="2">
    <source>
        <dbReference type="Proteomes" id="UP000187608"/>
    </source>
</evidence>
<gene>
    <name evidence="1" type="ORF">SAMN05421687_102296</name>
</gene>
<sequence>MNQEPKDRGSVKWTSLMLPEHVDMLRNLWKEDERVEQGWMEEQQAASIDFVLKHAMNEKLPVRVEVGTGSDLEMYEVMLLGLHKQNQFIECRDVHSGESFMLAWADITDVTM</sequence>
<name>A0A1N7IVI6_9BACI</name>
<dbReference type="STRING" id="570947.SAMN05421687_102296"/>
<organism evidence="1 2">
    <name type="scientific">Salimicrobium flavidum</name>
    <dbReference type="NCBI Taxonomy" id="570947"/>
    <lineage>
        <taxon>Bacteria</taxon>
        <taxon>Bacillati</taxon>
        <taxon>Bacillota</taxon>
        <taxon>Bacilli</taxon>
        <taxon>Bacillales</taxon>
        <taxon>Bacillaceae</taxon>
        <taxon>Salimicrobium</taxon>
    </lineage>
</organism>
<reference evidence="2" key="1">
    <citation type="submission" date="2017-01" db="EMBL/GenBank/DDBJ databases">
        <authorList>
            <person name="Varghese N."/>
            <person name="Submissions S."/>
        </authorList>
    </citation>
    <scope>NUCLEOTIDE SEQUENCE [LARGE SCALE GENOMIC DNA]</scope>
    <source>
        <strain evidence="2">DSM 23127</strain>
    </source>
</reference>
<dbReference type="InterPro" id="IPR014962">
    <property type="entry name" value="YolD"/>
</dbReference>
<keyword evidence="2" id="KW-1185">Reference proteome</keyword>
<protein>
    <submittedName>
        <fullName evidence="1">YolD-like protein</fullName>
    </submittedName>
</protein>
<proteinExistence type="predicted"/>
<dbReference type="OrthoDB" id="1644322at2"/>
<dbReference type="RefSeq" id="WP_076557232.1">
    <property type="nucleotide sequence ID" value="NZ_FTOC01000002.1"/>
</dbReference>
<evidence type="ECO:0000313" key="1">
    <source>
        <dbReference type="EMBL" id="SIS41027.1"/>
    </source>
</evidence>
<accession>A0A1N7IVI6</accession>
<dbReference type="Proteomes" id="UP000187608">
    <property type="component" value="Unassembled WGS sequence"/>
</dbReference>
<dbReference type="AlphaFoldDB" id="A0A1N7IVI6"/>